<evidence type="ECO:0000259" key="2">
    <source>
        <dbReference type="Pfam" id="PF13476"/>
    </source>
</evidence>
<keyword evidence="3" id="KW-0378">Hydrolase</keyword>
<evidence type="ECO:0000256" key="1">
    <source>
        <dbReference type="SAM" id="Coils"/>
    </source>
</evidence>
<dbReference type="PANTHER" id="PTHR32114">
    <property type="entry name" value="ABC TRANSPORTER ABCH.3"/>
    <property type="match status" value="1"/>
</dbReference>
<dbReference type="AlphaFoldDB" id="A0A0F6SEV6"/>
<accession>A0A0F6SEV6</accession>
<feature type="coiled-coil region" evidence="1">
    <location>
        <begin position="468"/>
        <end position="530"/>
    </location>
</feature>
<keyword evidence="4" id="KW-1185">Reference proteome</keyword>
<dbReference type="Gene3D" id="3.40.50.300">
    <property type="entry name" value="P-loop containing nucleotide triphosphate hydrolases"/>
    <property type="match status" value="2"/>
</dbReference>
<dbReference type="Gene3D" id="1.10.287.510">
    <property type="entry name" value="Helix hairpin bin"/>
    <property type="match status" value="1"/>
</dbReference>
<dbReference type="EMBL" id="CP011125">
    <property type="protein sequence ID" value="AKF05859.1"/>
    <property type="molecule type" value="Genomic_DNA"/>
</dbReference>
<proteinExistence type="predicted"/>
<dbReference type="KEGG" id="samy:DB32_003008"/>
<dbReference type="RefSeq" id="WP_053233084.1">
    <property type="nucleotide sequence ID" value="NZ_CP011125.1"/>
</dbReference>
<dbReference type="GO" id="GO:0004527">
    <property type="term" value="F:exonuclease activity"/>
    <property type="evidence" value="ECO:0007669"/>
    <property type="project" value="UniProtKB-KW"/>
</dbReference>
<reference evidence="3 4" key="1">
    <citation type="submission" date="2015-03" db="EMBL/GenBank/DDBJ databases">
        <title>Genome assembly of Sandaracinus amylolyticus DSM 53668.</title>
        <authorList>
            <person name="Sharma G."/>
            <person name="Subramanian S."/>
        </authorList>
    </citation>
    <scope>NUCLEOTIDE SEQUENCE [LARGE SCALE GENOMIC DNA]</scope>
    <source>
        <strain evidence="3 4">DSM 53668</strain>
    </source>
</reference>
<keyword evidence="3" id="KW-0269">Exonuclease</keyword>
<dbReference type="OrthoDB" id="9795626at2"/>
<evidence type="ECO:0000313" key="4">
    <source>
        <dbReference type="Proteomes" id="UP000034883"/>
    </source>
</evidence>
<organism evidence="3 4">
    <name type="scientific">Sandaracinus amylolyticus</name>
    <dbReference type="NCBI Taxonomy" id="927083"/>
    <lineage>
        <taxon>Bacteria</taxon>
        <taxon>Pseudomonadati</taxon>
        <taxon>Myxococcota</taxon>
        <taxon>Polyangia</taxon>
        <taxon>Polyangiales</taxon>
        <taxon>Sandaracinaceae</taxon>
        <taxon>Sandaracinus</taxon>
    </lineage>
</organism>
<protein>
    <submittedName>
        <fullName evidence="3">Exonuclease SbcC</fullName>
    </submittedName>
</protein>
<gene>
    <name evidence="3" type="ORF">DB32_003008</name>
</gene>
<evidence type="ECO:0000313" key="3">
    <source>
        <dbReference type="EMBL" id="AKF05859.1"/>
    </source>
</evidence>
<dbReference type="STRING" id="927083.DB32_003008"/>
<name>A0A0F6SEV6_9BACT</name>
<keyword evidence="3" id="KW-0540">Nuclease</keyword>
<keyword evidence="1" id="KW-0175">Coiled coil</keyword>
<dbReference type="Pfam" id="PF13476">
    <property type="entry name" value="AAA_23"/>
    <property type="match status" value="1"/>
</dbReference>
<sequence>MILSLRLKGFRRYRDETFTFAPGINFVEGENNAGKSTVFYAIEYALFGRVTGHKTIAALMAPKARAMGVELVFRGRDGHRYRLQRMHALPPRSRSTTIGHFTLKRSARPIDAPSEEGEDVETYVASSDFQDREDALALELSRALGLTRRFFDVAVHLRQGEITSILEGAPRELDIVLGVTSAVVAADEMRAMALEREKECATLPVLEESLKRMDLDREGGRAEIERLAAERARLDERLASFDGEAAAIASGLAAIAPLADVGARLERARAEHRRAAEARADAVAALESLPSADATGAEEVQRASELAMREREIEARQHTLDAERRSHDRTRGDLGARIARRRDHAHAGAGARCEACGQAIDAALAAREIEAWSVELARTDARLTEIDAELATLRESGAILRAESRRMAESRARAEALAARRADAVRLVERRSASLEDASHALASSIDAARALVPDPPGEADALAALLSSRLEHERDALRTRRARLDAERDVVRESHARIASEHEARTRRAAEVEREHARTREACERLRELASTASRLRVLSEGFRELQAILRDRAASALAEHTHTIHRALQGDAHDAKNAELKSVRLDPETYALLVTPNDIGREVPASAAQGGGHRLLLGLALELAIARLVGPPPFLLLDEPTYGLDRPRRAALLARIASLEITPQILLITHHDTEGVTGRRLRVVRHGKHSRVEAA</sequence>
<dbReference type="PANTHER" id="PTHR32114:SF2">
    <property type="entry name" value="ABC TRANSPORTER ABCH.3"/>
    <property type="match status" value="1"/>
</dbReference>
<dbReference type="Proteomes" id="UP000034883">
    <property type="component" value="Chromosome"/>
</dbReference>
<dbReference type="InterPro" id="IPR027417">
    <property type="entry name" value="P-loop_NTPase"/>
</dbReference>
<dbReference type="InterPro" id="IPR038729">
    <property type="entry name" value="Rad50/SbcC_AAA"/>
</dbReference>
<feature type="domain" description="Rad50/SbcC-type AAA" evidence="2">
    <location>
        <begin position="4"/>
        <end position="188"/>
    </location>
</feature>
<feature type="coiled-coil region" evidence="1">
    <location>
        <begin position="217"/>
        <end position="278"/>
    </location>
</feature>
<dbReference type="SUPFAM" id="SSF52540">
    <property type="entry name" value="P-loop containing nucleoside triphosphate hydrolases"/>
    <property type="match status" value="1"/>
</dbReference>
<dbReference type="GO" id="GO:0006302">
    <property type="term" value="P:double-strand break repair"/>
    <property type="evidence" value="ECO:0007669"/>
    <property type="project" value="InterPro"/>
</dbReference>
<dbReference type="GO" id="GO:0016887">
    <property type="term" value="F:ATP hydrolysis activity"/>
    <property type="evidence" value="ECO:0007669"/>
    <property type="project" value="InterPro"/>
</dbReference>